<evidence type="ECO:0000313" key="1">
    <source>
        <dbReference type="EMBL" id="BAM04260.1"/>
    </source>
</evidence>
<keyword evidence="2" id="KW-1185">Reference proteome</keyword>
<dbReference type="Gene3D" id="3.40.50.1980">
    <property type="entry name" value="Nitrogenase molybdenum iron protein domain"/>
    <property type="match status" value="2"/>
</dbReference>
<reference evidence="1 2" key="1">
    <citation type="submission" date="2012-02" db="EMBL/GenBank/DDBJ databases">
        <title>Complete genome sequence of Phycisphaera mikurensis NBRC 102666.</title>
        <authorList>
            <person name="Ankai A."/>
            <person name="Hosoyama A."/>
            <person name="Terui Y."/>
            <person name="Sekine M."/>
            <person name="Fukai R."/>
            <person name="Kato Y."/>
            <person name="Nakamura S."/>
            <person name="Yamada-Narita S."/>
            <person name="Kawakoshi A."/>
            <person name="Fukunaga Y."/>
            <person name="Yamazaki S."/>
            <person name="Fujita N."/>
        </authorList>
    </citation>
    <scope>NUCLEOTIDE SEQUENCE [LARGE SCALE GENOMIC DNA]</scope>
    <source>
        <strain evidence="2">NBRC 102666 / KCTC 22515 / FYK2301M01</strain>
    </source>
</reference>
<dbReference type="EMBL" id="AP012338">
    <property type="protein sequence ID" value="BAM04260.1"/>
    <property type="molecule type" value="Genomic_DNA"/>
</dbReference>
<dbReference type="HOGENOM" id="CLU_969280_0_0_0"/>
<organism evidence="1 2">
    <name type="scientific">Phycisphaera mikurensis (strain NBRC 102666 / KCTC 22515 / FYK2301M01)</name>
    <dbReference type="NCBI Taxonomy" id="1142394"/>
    <lineage>
        <taxon>Bacteria</taxon>
        <taxon>Pseudomonadati</taxon>
        <taxon>Planctomycetota</taxon>
        <taxon>Phycisphaerae</taxon>
        <taxon>Phycisphaerales</taxon>
        <taxon>Phycisphaeraceae</taxon>
        <taxon>Phycisphaera</taxon>
    </lineage>
</organism>
<protein>
    <submittedName>
        <fullName evidence="1">Putative ABC transporter substrate binding protein</fullName>
    </submittedName>
</protein>
<dbReference type="PANTHER" id="PTHR42860:SF1">
    <property type="entry name" value="VITAMIN B12-BINDING PROTEIN"/>
    <property type="match status" value="1"/>
</dbReference>
<dbReference type="SUPFAM" id="SSF53807">
    <property type="entry name" value="Helical backbone' metal receptor"/>
    <property type="match status" value="1"/>
</dbReference>
<proteinExistence type="predicted"/>
<dbReference type="eggNOG" id="COG0614">
    <property type="taxonomic scope" value="Bacteria"/>
</dbReference>
<dbReference type="PANTHER" id="PTHR42860">
    <property type="entry name" value="VITAMIN B12-BINDING PROTEIN"/>
    <property type="match status" value="1"/>
</dbReference>
<dbReference type="InterPro" id="IPR051030">
    <property type="entry name" value="Vitamin_B12-ABC_binding"/>
</dbReference>
<dbReference type="PROSITE" id="PS51257">
    <property type="entry name" value="PROKAR_LIPOPROTEIN"/>
    <property type="match status" value="1"/>
</dbReference>
<dbReference type="Proteomes" id="UP000007881">
    <property type="component" value="Chromosome"/>
</dbReference>
<accession>I0IG72</accession>
<dbReference type="AlphaFoldDB" id="I0IG72"/>
<sequence length="287" mass="29062">MRATLPDCARPAPGLLVCFFLLLTACGRGPSHGSPETAGGPRIVSLIPAATLTLVGLGLGENVVGVGEHDPAAEALLPRETPRVGSFLDVDAERLAALSPTRVVVPAGTQLRLPAGAELLAQPYPETVEQAAANLEALGAAGDAAAVRAAFAEATPDPGGPRVLLAFGTSPVWASGPGTVNDEVLRAAGGVNALADAAVPALTLDEEALRALAPEVVLLLLPGRDAVAAEAERASLATRLPGTRVAVLVDRFVLLPGPNLVGTLRRFREALAPGAAPGPTMREREGG</sequence>
<evidence type="ECO:0000313" key="2">
    <source>
        <dbReference type="Proteomes" id="UP000007881"/>
    </source>
</evidence>
<gene>
    <name evidence="1" type="ordered locus">PSMK_21010</name>
</gene>
<name>I0IG72_PHYMF</name>
<dbReference type="RefSeq" id="WP_014437478.1">
    <property type="nucleotide sequence ID" value="NC_017080.1"/>
</dbReference>
<dbReference type="STRING" id="1142394.PSMK_21010"/>
<dbReference type="KEGG" id="phm:PSMK_21010"/>